<feature type="domain" description="RNA polymerase sigma factor 70 region 4 type 2" evidence="7">
    <location>
        <begin position="127"/>
        <end position="179"/>
    </location>
</feature>
<evidence type="ECO:0000256" key="1">
    <source>
        <dbReference type="ARBA" id="ARBA00010641"/>
    </source>
</evidence>
<evidence type="ECO:0000259" key="7">
    <source>
        <dbReference type="Pfam" id="PF08281"/>
    </source>
</evidence>
<evidence type="ECO:0000256" key="2">
    <source>
        <dbReference type="ARBA" id="ARBA00023015"/>
    </source>
</evidence>
<evidence type="ECO:0000313" key="9">
    <source>
        <dbReference type="Proteomes" id="UP000245202"/>
    </source>
</evidence>
<dbReference type="GO" id="GO:0006352">
    <property type="term" value="P:DNA-templated transcription initiation"/>
    <property type="evidence" value="ECO:0007669"/>
    <property type="project" value="InterPro"/>
</dbReference>
<name>A0A2R5EGX9_9BACL</name>
<dbReference type="Proteomes" id="UP000245202">
    <property type="component" value="Unassembled WGS sequence"/>
</dbReference>
<dbReference type="GO" id="GO:0016987">
    <property type="term" value="F:sigma factor activity"/>
    <property type="evidence" value="ECO:0007669"/>
    <property type="project" value="UniProtKB-KW"/>
</dbReference>
<keyword evidence="9" id="KW-1185">Reference proteome</keyword>
<protein>
    <recommendedName>
        <fullName evidence="10">RNA polymerase subunit sigma-24</fullName>
    </recommendedName>
</protein>
<evidence type="ECO:0000256" key="5">
    <source>
        <dbReference type="ARBA" id="ARBA00023163"/>
    </source>
</evidence>
<evidence type="ECO:0000256" key="4">
    <source>
        <dbReference type="ARBA" id="ARBA00023125"/>
    </source>
</evidence>
<dbReference type="InterPro" id="IPR013249">
    <property type="entry name" value="RNA_pol_sigma70_r4_t2"/>
</dbReference>
<comment type="similarity">
    <text evidence="1">Belongs to the sigma-70 factor family. ECF subfamily.</text>
</comment>
<dbReference type="CDD" id="cd06171">
    <property type="entry name" value="Sigma70_r4"/>
    <property type="match status" value="1"/>
</dbReference>
<dbReference type="NCBIfam" id="TIGR02937">
    <property type="entry name" value="sigma70-ECF"/>
    <property type="match status" value="1"/>
</dbReference>
<keyword evidence="3" id="KW-0731">Sigma factor</keyword>
<feature type="domain" description="RNA polymerase sigma-70 region 2" evidence="6">
    <location>
        <begin position="24"/>
        <end position="91"/>
    </location>
</feature>
<evidence type="ECO:0008006" key="10">
    <source>
        <dbReference type="Google" id="ProtNLM"/>
    </source>
</evidence>
<evidence type="ECO:0000313" key="8">
    <source>
        <dbReference type="EMBL" id="GBG05767.1"/>
    </source>
</evidence>
<organism evidence="8 9">
    <name type="scientific">Paenibacillus agaridevorans</name>
    <dbReference type="NCBI Taxonomy" id="171404"/>
    <lineage>
        <taxon>Bacteria</taxon>
        <taxon>Bacillati</taxon>
        <taxon>Bacillota</taxon>
        <taxon>Bacilli</taxon>
        <taxon>Bacillales</taxon>
        <taxon>Paenibacillaceae</taxon>
        <taxon>Paenibacillus</taxon>
    </lineage>
</organism>
<dbReference type="Pfam" id="PF08281">
    <property type="entry name" value="Sigma70_r4_2"/>
    <property type="match status" value="1"/>
</dbReference>
<dbReference type="SUPFAM" id="SSF88659">
    <property type="entry name" value="Sigma3 and sigma4 domains of RNA polymerase sigma factors"/>
    <property type="match status" value="1"/>
</dbReference>
<dbReference type="Pfam" id="PF04542">
    <property type="entry name" value="Sigma70_r2"/>
    <property type="match status" value="1"/>
</dbReference>
<dbReference type="PANTHER" id="PTHR43133:SF8">
    <property type="entry name" value="RNA POLYMERASE SIGMA FACTOR HI_1459-RELATED"/>
    <property type="match status" value="1"/>
</dbReference>
<dbReference type="EMBL" id="BDQX01000022">
    <property type="protein sequence ID" value="GBG05767.1"/>
    <property type="molecule type" value="Genomic_DNA"/>
</dbReference>
<dbReference type="Gene3D" id="1.10.1740.10">
    <property type="match status" value="1"/>
</dbReference>
<dbReference type="InterPro" id="IPR014284">
    <property type="entry name" value="RNA_pol_sigma-70_dom"/>
</dbReference>
<sequence>MQSTMFHLTTARFEVLSPNIQREIYQEYYRYVYPNIIYMVQDHATTEDIIQNAFMKIIRNVPQAESEAQLKGWMKVVVKNEIYNYFRKHKKNRNVIDSDSVYIKENAELATDSSALEDEIEIKLMAEELSSCLTELKPEYRALIELRWKQQLSYKEMAAELDTTEDKVKYKLYKAREAMKKHFAKRWGE</sequence>
<dbReference type="PANTHER" id="PTHR43133">
    <property type="entry name" value="RNA POLYMERASE ECF-TYPE SIGMA FACTO"/>
    <property type="match status" value="1"/>
</dbReference>
<dbReference type="GO" id="GO:0003677">
    <property type="term" value="F:DNA binding"/>
    <property type="evidence" value="ECO:0007669"/>
    <property type="project" value="UniProtKB-KW"/>
</dbReference>
<dbReference type="InterPro" id="IPR013324">
    <property type="entry name" value="RNA_pol_sigma_r3/r4-like"/>
</dbReference>
<keyword evidence="5" id="KW-0804">Transcription</keyword>
<dbReference type="InterPro" id="IPR039425">
    <property type="entry name" value="RNA_pol_sigma-70-like"/>
</dbReference>
<dbReference type="Gene3D" id="1.10.10.10">
    <property type="entry name" value="Winged helix-like DNA-binding domain superfamily/Winged helix DNA-binding domain"/>
    <property type="match status" value="1"/>
</dbReference>
<dbReference type="RefSeq" id="WP_108991218.1">
    <property type="nucleotide sequence ID" value="NZ_BDQX01000022.1"/>
</dbReference>
<dbReference type="InterPro" id="IPR007627">
    <property type="entry name" value="RNA_pol_sigma70_r2"/>
</dbReference>
<keyword evidence="2" id="KW-0805">Transcription regulation</keyword>
<dbReference type="SUPFAM" id="SSF88946">
    <property type="entry name" value="Sigma2 domain of RNA polymerase sigma factors"/>
    <property type="match status" value="1"/>
</dbReference>
<dbReference type="InterPro" id="IPR013325">
    <property type="entry name" value="RNA_pol_sigma_r2"/>
</dbReference>
<dbReference type="AlphaFoldDB" id="A0A2R5EGX9"/>
<comment type="caution">
    <text evidence="8">The sequence shown here is derived from an EMBL/GenBank/DDBJ whole genome shotgun (WGS) entry which is preliminary data.</text>
</comment>
<keyword evidence="4" id="KW-0238">DNA-binding</keyword>
<reference evidence="8 9" key="1">
    <citation type="submission" date="2017-08" db="EMBL/GenBank/DDBJ databases">
        <title>Substantial Increase in Enzyme Production by Combined Drug-Resistance Mutations in Paenibacillus agaridevorans.</title>
        <authorList>
            <person name="Tanaka Y."/>
            <person name="Funane K."/>
            <person name="Hosaka T."/>
            <person name="Shiwa Y."/>
            <person name="Fujita N."/>
            <person name="Miyazaki T."/>
            <person name="Yoshikawa H."/>
            <person name="Murakami K."/>
            <person name="Kasahara K."/>
            <person name="Inaoka T."/>
            <person name="Hiraga Y."/>
            <person name="Ochi K."/>
        </authorList>
    </citation>
    <scope>NUCLEOTIDE SEQUENCE [LARGE SCALE GENOMIC DNA]</scope>
    <source>
        <strain evidence="8 9">T-3040</strain>
    </source>
</reference>
<accession>A0A2R5EGX9</accession>
<evidence type="ECO:0000256" key="3">
    <source>
        <dbReference type="ARBA" id="ARBA00023082"/>
    </source>
</evidence>
<proteinExistence type="inferred from homology"/>
<dbReference type="InterPro" id="IPR036388">
    <property type="entry name" value="WH-like_DNA-bd_sf"/>
</dbReference>
<evidence type="ECO:0000259" key="6">
    <source>
        <dbReference type="Pfam" id="PF04542"/>
    </source>
</evidence>
<gene>
    <name evidence="8" type="ORF">PAT3040_00252</name>
</gene>